<dbReference type="GO" id="GO:0005737">
    <property type="term" value="C:cytoplasm"/>
    <property type="evidence" value="ECO:0007669"/>
    <property type="project" value="TreeGrafter"/>
</dbReference>
<dbReference type="UniPathway" id="UPA00796">
    <property type="reaction ID" value="UER00771"/>
</dbReference>
<comment type="subcellular location">
    <subcellularLocation>
        <location evidence="2">Golgi apparatus</location>
        <location evidence="2">Golgi stack membrane</location>
        <topology evidence="2">Single-pass type II membrane protein</topology>
    </subcellularLocation>
</comment>
<evidence type="ECO:0000256" key="7">
    <source>
        <dbReference type="ARBA" id="ARBA00022793"/>
    </source>
</evidence>
<evidence type="ECO:0000256" key="13">
    <source>
        <dbReference type="ARBA" id="ARBA00023180"/>
    </source>
</evidence>
<dbReference type="GO" id="GO:0033320">
    <property type="term" value="P:UDP-D-xylose biosynthetic process"/>
    <property type="evidence" value="ECO:0007669"/>
    <property type="project" value="UniProtKB-UniPathway"/>
</dbReference>
<dbReference type="CDD" id="cd05230">
    <property type="entry name" value="UGD_SDR_e"/>
    <property type="match status" value="1"/>
</dbReference>
<dbReference type="GO" id="GO:0042732">
    <property type="term" value="P:D-xylose metabolic process"/>
    <property type="evidence" value="ECO:0007669"/>
    <property type="project" value="InterPro"/>
</dbReference>
<comment type="pathway">
    <text evidence="3">Nucleotide-sugar biosynthesis; UDP-alpha-D-xylose biosynthesis; UDP-alpha-D-xylose from UDP-alpha-D-glucuronate: step 1/1.</text>
</comment>
<dbReference type="FunFam" id="3.40.50.720:FF:000065">
    <property type="entry name" value="UDP-glucuronic acid decarboxylase 1"/>
    <property type="match status" value="1"/>
</dbReference>
<evidence type="ECO:0000256" key="2">
    <source>
        <dbReference type="ARBA" id="ARBA00004447"/>
    </source>
</evidence>
<dbReference type="InterPro" id="IPR036291">
    <property type="entry name" value="NAD(P)-bd_dom_sf"/>
</dbReference>
<comment type="similarity">
    <text evidence="4">Belongs to the NAD(P)-dependent epimerase/dehydratase family. UDP-glucuronic acid decarboxylase subfamily.</text>
</comment>
<evidence type="ECO:0000256" key="1">
    <source>
        <dbReference type="ARBA" id="ARBA00001911"/>
    </source>
</evidence>
<keyword evidence="9" id="KW-1133">Transmembrane helix</keyword>
<dbReference type="EC" id="4.1.1.35" evidence="5"/>
<dbReference type="Pfam" id="PF16363">
    <property type="entry name" value="GDP_Man_Dehyd"/>
    <property type="match status" value="1"/>
</dbReference>
<keyword evidence="12" id="KW-0472">Membrane</keyword>
<gene>
    <name evidence="17" type="ORF">COU81_00865</name>
</gene>
<dbReference type="Proteomes" id="UP000231450">
    <property type="component" value="Unassembled WGS sequence"/>
</dbReference>
<dbReference type="InterPro" id="IPR016040">
    <property type="entry name" value="NAD(P)-bd_dom"/>
</dbReference>
<evidence type="ECO:0000256" key="6">
    <source>
        <dbReference type="ARBA" id="ARBA00022692"/>
    </source>
</evidence>
<keyword evidence="14" id="KW-0456">Lyase</keyword>
<feature type="region of interest" description="Disordered" evidence="15">
    <location>
        <begin position="266"/>
        <end position="289"/>
    </location>
</feature>
<organism evidence="17 18">
    <name type="scientific">Candidatus Portnoybacteria bacterium CG10_big_fil_rev_8_21_14_0_10_36_7</name>
    <dbReference type="NCBI Taxonomy" id="1974812"/>
    <lineage>
        <taxon>Bacteria</taxon>
        <taxon>Candidatus Portnoyibacteriota</taxon>
    </lineage>
</organism>
<accession>A0A2M8KES1</accession>
<evidence type="ECO:0000256" key="5">
    <source>
        <dbReference type="ARBA" id="ARBA00012290"/>
    </source>
</evidence>
<evidence type="ECO:0000256" key="15">
    <source>
        <dbReference type="SAM" id="MobiDB-lite"/>
    </source>
</evidence>
<keyword evidence="11" id="KW-0333">Golgi apparatus</keyword>
<proteinExistence type="inferred from homology"/>
<keyword evidence="13" id="KW-0325">Glycoprotein</keyword>
<comment type="caution">
    <text evidence="17">The sequence shown here is derived from an EMBL/GenBank/DDBJ whole genome shotgun (WGS) entry which is preliminary data.</text>
</comment>
<keyword evidence="6" id="KW-0812">Transmembrane</keyword>
<evidence type="ECO:0000256" key="10">
    <source>
        <dbReference type="ARBA" id="ARBA00023027"/>
    </source>
</evidence>
<dbReference type="EMBL" id="PFDW01000017">
    <property type="protein sequence ID" value="PJE58416.1"/>
    <property type="molecule type" value="Genomic_DNA"/>
</dbReference>
<evidence type="ECO:0000259" key="16">
    <source>
        <dbReference type="Pfam" id="PF16363"/>
    </source>
</evidence>
<sequence length="318" mass="35221">MSNNTIFVTGGAGFIGSHLCTLLVGKGENVICIDNLVTGNKDNIESLLNESNFTFINADIREKEWIQELKLEELHEIYDLASPASVTRITEHPIEAATVNAVGLLNLLDLAVKHKAKLLFASSSEAYGDPKEHPQKESYWGNVNPVGVRSGYDEGKRFGESLCMAYMREKGISVRIARIFNTYGPNSDPNDSRVIPSMVTRALRGLSIHVHGDGQQTRSFCYVSDLVDGLVKLMKSDESMPVNLGNPDEYTILKIAQLIKEATKSSSEIKFTERPADDPSRREPDISKAKQVLGWEPTVSLRTGILETIRYFTSKNGQ</sequence>
<feature type="compositionally biased region" description="Basic and acidic residues" evidence="15">
    <location>
        <begin position="270"/>
        <end position="288"/>
    </location>
</feature>
<evidence type="ECO:0000256" key="11">
    <source>
        <dbReference type="ARBA" id="ARBA00023034"/>
    </source>
</evidence>
<evidence type="ECO:0000256" key="9">
    <source>
        <dbReference type="ARBA" id="ARBA00022989"/>
    </source>
</evidence>
<dbReference type="GO" id="GO:0070403">
    <property type="term" value="F:NAD+ binding"/>
    <property type="evidence" value="ECO:0007669"/>
    <property type="project" value="InterPro"/>
</dbReference>
<feature type="domain" description="NAD(P)-binding" evidence="16">
    <location>
        <begin position="7"/>
        <end position="307"/>
    </location>
</feature>
<keyword evidence="8" id="KW-0735">Signal-anchor</keyword>
<name>A0A2M8KES1_9BACT</name>
<evidence type="ECO:0000256" key="8">
    <source>
        <dbReference type="ARBA" id="ARBA00022968"/>
    </source>
</evidence>
<evidence type="ECO:0000256" key="14">
    <source>
        <dbReference type="ARBA" id="ARBA00023239"/>
    </source>
</evidence>
<dbReference type="PANTHER" id="PTHR43078:SF6">
    <property type="entry name" value="UDP-GLUCURONIC ACID DECARBOXYLASE 1"/>
    <property type="match status" value="1"/>
</dbReference>
<evidence type="ECO:0000256" key="4">
    <source>
        <dbReference type="ARBA" id="ARBA00007505"/>
    </source>
</evidence>
<protein>
    <recommendedName>
        <fullName evidence="5">UDP-glucuronate decarboxylase</fullName>
        <ecNumber evidence="5">4.1.1.35</ecNumber>
    </recommendedName>
</protein>
<dbReference type="Gene3D" id="3.40.50.720">
    <property type="entry name" value="NAD(P)-binding Rossmann-like Domain"/>
    <property type="match status" value="1"/>
</dbReference>
<dbReference type="PANTHER" id="PTHR43078">
    <property type="entry name" value="UDP-GLUCURONIC ACID DECARBOXYLASE-RELATED"/>
    <property type="match status" value="1"/>
</dbReference>
<dbReference type="AlphaFoldDB" id="A0A2M8KES1"/>
<evidence type="ECO:0000256" key="3">
    <source>
        <dbReference type="ARBA" id="ARBA00005100"/>
    </source>
</evidence>
<evidence type="ECO:0000313" key="17">
    <source>
        <dbReference type="EMBL" id="PJE58416.1"/>
    </source>
</evidence>
<evidence type="ECO:0000256" key="12">
    <source>
        <dbReference type="ARBA" id="ARBA00023136"/>
    </source>
</evidence>
<comment type="cofactor">
    <cofactor evidence="1">
        <name>NAD(+)</name>
        <dbReference type="ChEBI" id="CHEBI:57540"/>
    </cofactor>
</comment>
<dbReference type="GO" id="GO:0048040">
    <property type="term" value="F:UDP-glucuronate decarboxylase activity"/>
    <property type="evidence" value="ECO:0007669"/>
    <property type="project" value="UniProtKB-EC"/>
</dbReference>
<reference evidence="18" key="1">
    <citation type="submission" date="2017-09" db="EMBL/GenBank/DDBJ databases">
        <title>Depth-based differentiation of microbial function through sediment-hosted aquifers and enrichment of novel symbionts in the deep terrestrial subsurface.</title>
        <authorList>
            <person name="Probst A.J."/>
            <person name="Ladd B."/>
            <person name="Jarett J.K."/>
            <person name="Geller-Mcgrath D.E."/>
            <person name="Sieber C.M.K."/>
            <person name="Emerson J.B."/>
            <person name="Anantharaman K."/>
            <person name="Thomas B.C."/>
            <person name="Malmstrom R."/>
            <person name="Stieglmeier M."/>
            <person name="Klingl A."/>
            <person name="Woyke T."/>
            <person name="Ryan C.M."/>
            <person name="Banfield J.F."/>
        </authorList>
    </citation>
    <scope>NUCLEOTIDE SEQUENCE [LARGE SCALE GENOMIC DNA]</scope>
</reference>
<keyword evidence="7" id="KW-0210">Decarboxylase</keyword>
<dbReference type="SUPFAM" id="SSF51735">
    <property type="entry name" value="NAD(P)-binding Rossmann-fold domains"/>
    <property type="match status" value="1"/>
</dbReference>
<keyword evidence="10" id="KW-0520">NAD</keyword>
<dbReference type="InterPro" id="IPR044516">
    <property type="entry name" value="UXS-like"/>
</dbReference>
<evidence type="ECO:0000313" key="18">
    <source>
        <dbReference type="Proteomes" id="UP000231450"/>
    </source>
</evidence>